<keyword evidence="2" id="KW-0472">Membrane</keyword>
<feature type="region of interest" description="Disordered" evidence="1">
    <location>
        <begin position="64"/>
        <end position="101"/>
    </location>
</feature>
<dbReference type="AlphaFoldDB" id="A0A9N9VAC0"/>
<organism evidence="3 4">
    <name type="scientific">Clonostachys rhizophaga</name>
    <dbReference type="NCBI Taxonomy" id="160324"/>
    <lineage>
        <taxon>Eukaryota</taxon>
        <taxon>Fungi</taxon>
        <taxon>Dikarya</taxon>
        <taxon>Ascomycota</taxon>
        <taxon>Pezizomycotina</taxon>
        <taxon>Sordariomycetes</taxon>
        <taxon>Hypocreomycetidae</taxon>
        <taxon>Hypocreales</taxon>
        <taxon>Bionectriaceae</taxon>
        <taxon>Clonostachys</taxon>
    </lineage>
</organism>
<sequence>MTHDYAIDYVWGAVEVSMAIVSICFPLLRPIFFAIFGSRALGSDDHSTQVVSYSNHSWIRHPGFEMGSTVGPKRRKEANATSSIQSIENEENGILGDPAPLKTPDRILTTVTAPYHTNEWHEHYGNGIHVRNNEEIEVHHADRETKSSNSDHASQDFI</sequence>
<dbReference type="EMBL" id="CABFNQ020000593">
    <property type="protein sequence ID" value="CAH0019910.1"/>
    <property type="molecule type" value="Genomic_DNA"/>
</dbReference>
<accession>A0A9N9VAC0</accession>
<evidence type="ECO:0000256" key="1">
    <source>
        <dbReference type="SAM" id="MobiDB-lite"/>
    </source>
</evidence>
<evidence type="ECO:0000313" key="3">
    <source>
        <dbReference type="EMBL" id="CAH0019910.1"/>
    </source>
</evidence>
<gene>
    <name evidence="3" type="ORF">CRHIZ90672A_00013658</name>
</gene>
<protein>
    <recommendedName>
        <fullName evidence="5">Integral membrane protein</fullName>
    </recommendedName>
</protein>
<evidence type="ECO:0008006" key="5">
    <source>
        <dbReference type="Google" id="ProtNLM"/>
    </source>
</evidence>
<keyword evidence="2" id="KW-1133">Transmembrane helix</keyword>
<proteinExistence type="predicted"/>
<evidence type="ECO:0000256" key="2">
    <source>
        <dbReference type="SAM" id="Phobius"/>
    </source>
</evidence>
<dbReference type="OrthoDB" id="5417844at2759"/>
<comment type="caution">
    <text evidence="3">The sequence shown here is derived from an EMBL/GenBank/DDBJ whole genome shotgun (WGS) entry which is preliminary data.</text>
</comment>
<name>A0A9N9VAC0_9HYPO</name>
<keyword evidence="2" id="KW-0812">Transmembrane</keyword>
<keyword evidence="4" id="KW-1185">Reference proteome</keyword>
<evidence type="ECO:0000313" key="4">
    <source>
        <dbReference type="Proteomes" id="UP000696573"/>
    </source>
</evidence>
<dbReference type="Proteomes" id="UP000696573">
    <property type="component" value="Unassembled WGS sequence"/>
</dbReference>
<feature type="transmembrane region" description="Helical" evidence="2">
    <location>
        <begin position="6"/>
        <end position="28"/>
    </location>
</feature>
<reference evidence="3" key="1">
    <citation type="submission" date="2021-10" db="EMBL/GenBank/DDBJ databases">
        <authorList>
            <person name="Piombo E."/>
        </authorList>
    </citation>
    <scope>NUCLEOTIDE SEQUENCE</scope>
</reference>